<dbReference type="Proteomes" id="UP000322981">
    <property type="component" value="Unassembled WGS sequence"/>
</dbReference>
<dbReference type="OrthoDB" id="8929815at2"/>
<sequence>MDRAIRTGSGNTVRPRRHATVCRWDTDSLRPAARRHSAMAGLGLIEVLISLVVLAFGLLGLAALQGKAQRAELESYQRGQAMVLVEDMASRLRAAGSGAAENYVDEVGYESGFTDEASCAGGAGAARDLSCWHLALIGEATKHDGIRIEPILHGRGCITKESAGTLVGVYWVSVAWEGLSEVAFTGDDDPRKVDACGENLFGDESDGKTLRRTVRLPVLFAEGG</sequence>
<dbReference type="NCBIfam" id="TIGR02523">
    <property type="entry name" value="type_IV_pilV"/>
    <property type="match status" value="1"/>
</dbReference>
<organism evidence="2 3">
    <name type="scientific">Thiohalocapsa marina</name>
    <dbReference type="NCBI Taxonomy" id="424902"/>
    <lineage>
        <taxon>Bacteria</taxon>
        <taxon>Pseudomonadati</taxon>
        <taxon>Pseudomonadota</taxon>
        <taxon>Gammaproteobacteria</taxon>
        <taxon>Chromatiales</taxon>
        <taxon>Chromatiaceae</taxon>
        <taxon>Thiohalocapsa</taxon>
    </lineage>
</organism>
<evidence type="ECO:0000313" key="2">
    <source>
        <dbReference type="EMBL" id="KAA6187476.1"/>
    </source>
</evidence>
<keyword evidence="1" id="KW-0812">Transmembrane</keyword>
<feature type="transmembrane region" description="Helical" evidence="1">
    <location>
        <begin position="38"/>
        <end position="64"/>
    </location>
</feature>
<name>A0A5M8FUJ7_9GAMM</name>
<comment type="caution">
    <text evidence="2">The sequence shown here is derived from an EMBL/GenBank/DDBJ whole genome shotgun (WGS) entry which is preliminary data.</text>
</comment>
<reference evidence="2 3" key="1">
    <citation type="submission" date="2019-09" db="EMBL/GenBank/DDBJ databases">
        <title>Whole-genome sequence of the purple sulfur bacterium Thiohalocapsa marina DSM 19078.</title>
        <authorList>
            <person name="Kyndt J.A."/>
            <person name="Meyer T.E."/>
        </authorList>
    </citation>
    <scope>NUCLEOTIDE SEQUENCE [LARGE SCALE GENOMIC DNA]</scope>
    <source>
        <strain evidence="2 3">DSM 19078</strain>
    </source>
</reference>
<keyword evidence="1" id="KW-0472">Membrane</keyword>
<evidence type="ECO:0000313" key="3">
    <source>
        <dbReference type="Proteomes" id="UP000322981"/>
    </source>
</evidence>
<evidence type="ECO:0000256" key="1">
    <source>
        <dbReference type="SAM" id="Phobius"/>
    </source>
</evidence>
<keyword evidence="3" id="KW-1185">Reference proteome</keyword>
<dbReference type="AlphaFoldDB" id="A0A5M8FUJ7"/>
<proteinExistence type="predicted"/>
<gene>
    <name evidence="2" type="primary">pilV</name>
    <name evidence="2" type="ORF">F2Q65_02895</name>
</gene>
<protein>
    <submittedName>
        <fullName evidence="2">Type IV pilus modification protein PilV</fullName>
    </submittedName>
</protein>
<accession>A0A5M8FUJ7</accession>
<dbReference type="EMBL" id="VWXX01000002">
    <property type="protein sequence ID" value="KAA6187476.1"/>
    <property type="molecule type" value="Genomic_DNA"/>
</dbReference>
<dbReference type="InterPro" id="IPR013362">
    <property type="entry name" value="Pilus_4_PilV"/>
</dbReference>
<keyword evidence="1" id="KW-1133">Transmembrane helix</keyword>